<dbReference type="EMBL" id="CP053015">
    <property type="protein sequence ID" value="QJQ32560.1"/>
    <property type="molecule type" value="Genomic_DNA"/>
</dbReference>
<feature type="compositionally biased region" description="Basic and acidic residues" evidence="1">
    <location>
        <begin position="365"/>
        <end position="380"/>
    </location>
</feature>
<dbReference type="SUPFAM" id="SSF52129">
    <property type="entry name" value="Caspase-like"/>
    <property type="match status" value="1"/>
</dbReference>
<feature type="region of interest" description="Disordered" evidence="1">
    <location>
        <begin position="365"/>
        <end position="387"/>
    </location>
</feature>
<evidence type="ECO:0008006" key="6">
    <source>
        <dbReference type="Google" id="ProtNLM"/>
    </source>
</evidence>
<dbReference type="GO" id="GO:0005737">
    <property type="term" value="C:cytoplasm"/>
    <property type="evidence" value="ECO:0007669"/>
    <property type="project" value="TreeGrafter"/>
</dbReference>
<dbReference type="InterPro" id="IPR007280">
    <property type="entry name" value="Peptidase_C_arc/bac"/>
</dbReference>
<feature type="domain" description="Peptidase C14 caspase" evidence="2">
    <location>
        <begin position="516"/>
        <end position="654"/>
    </location>
</feature>
<dbReference type="RefSeq" id="WP_169945940.1">
    <property type="nucleotide sequence ID" value="NZ_CP053015.1"/>
</dbReference>
<evidence type="ECO:0000313" key="4">
    <source>
        <dbReference type="EMBL" id="QJQ32560.1"/>
    </source>
</evidence>
<keyword evidence="5" id="KW-1185">Reference proteome</keyword>
<feature type="region of interest" description="Disordered" evidence="1">
    <location>
        <begin position="316"/>
        <end position="335"/>
    </location>
</feature>
<protein>
    <recommendedName>
        <fullName evidence="6">Caspase family protein</fullName>
    </recommendedName>
</protein>
<gene>
    <name evidence="4" type="ORF">GV829_08940</name>
</gene>
<dbReference type="Gene3D" id="2.60.120.380">
    <property type="match status" value="4"/>
</dbReference>
<name>A0A6M4AW30_9SPHN</name>
<proteinExistence type="predicted"/>
<dbReference type="Gene3D" id="3.40.50.1460">
    <property type="match status" value="1"/>
</dbReference>
<feature type="domain" description="Peptidase C-terminal archaeal/bacterial" evidence="3">
    <location>
        <begin position="288"/>
        <end position="351"/>
    </location>
</feature>
<evidence type="ECO:0000259" key="3">
    <source>
        <dbReference type="Pfam" id="PF04151"/>
    </source>
</evidence>
<dbReference type="InterPro" id="IPR011600">
    <property type="entry name" value="Pept_C14_caspase"/>
</dbReference>
<dbReference type="PANTHER" id="PTHR48104:SF30">
    <property type="entry name" value="METACASPASE-1"/>
    <property type="match status" value="1"/>
</dbReference>
<sequence>MPIQAQQSVRAGQTINGSLASTDATISTGEYIDRYTLSGRAGETLTIRVESGAIDPYLLMRGPDGFSEDNDDVSEADRSSELVVTLPASGRYTIGVTSYSAGETGDYRLSVRNGSFASARPSGGTAIVAGRPVNGQLASGDTTLPSGEFIDYYTLQGQAGETYDISMRSAAIDSYLLVRGPGDLSEDNDDDDRGATRNARVRVTLPESGQMRIGATSYASGESGAYSLSVSRSGRAEATTDLAASDGERVRDGGDRGAGVTLLPGSDVSGRLAQGDTQLSSGEFTREYSFQGRAGQRVDLTLRSSDFDPYLMVRGPGGFSEDNDDDPAGGTNSRLNATLPSDGRYTVTVTSYRPGETGAFNLRLETDGGERSLATSDRDNSTTPAVRPTASAGTLLAIGERRSGRLAQGDAQLNSGEYSDSYRFVGRRGQRVTIDVGSSAFDTYVMMRSPSGEGTDNDDGPDGTNAQIAQVLSENGEYEVIVTSYRPGETGDYTLSVMPGEEPPALAAVRGGQRVFAVMVGISDYEGEGNDLPLTDEDATKLEQTLRGQGLLNPASITLTNAEGTVAGVRQAFARVAAQAGPDDVFLFFYSGHGGQERGQVSPTEPDGMDETLTLYDGDLTDDELARLFGTVRARVALAVLDSCFSGGFERDVVSRPGVMGIFSSEEDLTSSVADKFEAGGYIAHFIRDAFAGAGDVNGDRILAAGELSTYLRERFNAPDVGRIEATTIDDQRNYQNLVIVRGSVKVDDAIVRLRPGRDIAALDR</sequence>
<dbReference type="AlphaFoldDB" id="A0A6M4AW30"/>
<reference evidence="4 5" key="1">
    <citation type="submission" date="2020-01" db="EMBL/GenBank/DDBJ databases">
        <title>Sphingomonas sp. strain CSW-10.</title>
        <authorList>
            <person name="Chen W.-M."/>
        </authorList>
    </citation>
    <scope>NUCLEOTIDE SEQUENCE [LARGE SCALE GENOMIC DNA]</scope>
    <source>
        <strain evidence="4 5">CSW-10</strain>
    </source>
</reference>
<dbReference type="Proteomes" id="UP000503018">
    <property type="component" value="Chromosome"/>
</dbReference>
<dbReference type="GO" id="GO:0004197">
    <property type="term" value="F:cysteine-type endopeptidase activity"/>
    <property type="evidence" value="ECO:0007669"/>
    <property type="project" value="InterPro"/>
</dbReference>
<dbReference type="InterPro" id="IPR029030">
    <property type="entry name" value="Caspase-like_dom_sf"/>
</dbReference>
<evidence type="ECO:0000259" key="2">
    <source>
        <dbReference type="Pfam" id="PF00656"/>
    </source>
</evidence>
<organism evidence="4 5">
    <name type="scientific">Sphingomonas lacunae</name>
    <dbReference type="NCBI Taxonomy" id="2698828"/>
    <lineage>
        <taxon>Bacteria</taxon>
        <taxon>Pseudomonadati</taxon>
        <taxon>Pseudomonadota</taxon>
        <taxon>Alphaproteobacteria</taxon>
        <taxon>Sphingomonadales</taxon>
        <taxon>Sphingomonadaceae</taxon>
        <taxon>Sphingomonas</taxon>
    </lineage>
</organism>
<dbReference type="Pfam" id="PF04151">
    <property type="entry name" value="PPC"/>
    <property type="match status" value="1"/>
</dbReference>
<dbReference type="PANTHER" id="PTHR48104">
    <property type="entry name" value="METACASPASE-4"/>
    <property type="match status" value="1"/>
</dbReference>
<dbReference type="GO" id="GO:0006508">
    <property type="term" value="P:proteolysis"/>
    <property type="evidence" value="ECO:0007669"/>
    <property type="project" value="InterPro"/>
</dbReference>
<evidence type="ECO:0000313" key="5">
    <source>
        <dbReference type="Proteomes" id="UP000503018"/>
    </source>
</evidence>
<dbReference type="Pfam" id="PF00656">
    <property type="entry name" value="Peptidase_C14"/>
    <property type="match status" value="1"/>
</dbReference>
<evidence type="ECO:0000256" key="1">
    <source>
        <dbReference type="SAM" id="MobiDB-lite"/>
    </source>
</evidence>
<dbReference type="KEGG" id="slan:GV829_08940"/>
<accession>A0A6M4AW30</accession>
<dbReference type="InterPro" id="IPR050452">
    <property type="entry name" value="Metacaspase"/>
</dbReference>